<keyword evidence="4" id="KW-0997">Cell inner membrane</keyword>
<dbReference type="AlphaFoldDB" id="A0A4D7AZC0"/>
<dbReference type="SUPFAM" id="SSF103473">
    <property type="entry name" value="MFS general substrate transporter"/>
    <property type="match status" value="1"/>
</dbReference>
<feature type="transmembrane region" description="Helical" evidence="8">
    <location>
        <begin position="101"/>
        <end position="122"/>
    </location>
</feature>
<dbReference type="Pfam" id="PF12832">
    <property type="entry name" value="MFS_1_like"/>
    <property type="match status" value="1"/>
</dbReference>
<keyword evidence="6 8" id="KW-1133">Transmembrane helix</keyword>
<evidence type="ECO:0000256" key="3">
    <source>
        <dbReference type="ARBA" id="ARBA00022475"/>
    </source>
</evidence>
<sequence>MTEFPSLRRLNVSYTLVHVVYWAMFAIFAGYQTSLLLGRGFTSGEAGIFASIRCFAGILAQPLLGGWADRHPEVPIKRLLNACLVLALGVNVVFYTTRPGFWGTALIFLTLGILELNAYPLLDSMAVQFIAAGVDMSYSLSRGLGSLSYALACVACGQQAVRFGTESLLLTHMALLVLMIAVVALYPAFPKDALQAQGGGERPHSILYILKSSRPFTLTLVSLFFTLAAIMPIVSFMVNLVSDRGGDEGHLGLALFLMGASELPAALLFTPLFRRFGAAGTLRMSICFMAVKPLLFLLAPGLSGLLLVQPVQLLGYGLFTPASVYYANANVSPVDQVKGQSIMMIASNGLGAMFGNFLAGYAIDWGGADAMLGMCLVFGVIGVLFMLAAGRSKT</sequence>
<accession>A0A4D7AZC0</accession>
<dbReference type="KEGG" id="obj:EIO64_10660"/>
<protein>
    <submittedName>
        <fullName evidence="10">MFS transporter</fullName>
    </submittedName>
</protein>
<keyword evidence="7 8" id="KW-0472">Membrane</keyword>
<evidence type="ECO:0000256" key="2">
    <source>
        <dbReference type="ARBA" id="ARBA00022448"/>
    </source>
</evidence>
<feature type="transmembrane region" description="Helical" evidence="8">
    <location>
        <begin position="285"/>
        <end position="307"/>
    </location>
</feature>
<dbReference type="Proteomes" id="UP000298642">
    <property type="component" value="Chromosome"/>
</dbReference>
<feature type="transmembrane region" description="Helical" evidence="8">
    <location>
        <begin position="167"/>
        <end position="189"/>
    </location>
</feature>
<keyword evidence="3" id="KW-1003">Cell membrane</keyword>
<reference evidence="11" key="1">
    <citation type="submission" date="2018-12" db="EMBL/GenBank/DDBJ databases">
        <title>Dusodibacter welbiota gen. nov., sp. nov., isolated from human faeces and emended description of the Oscillibacter genus.</title>
        <authorList>
            <person name="Le Roy T."/>
            <person name="Van der Smissen P."/>
            <person name="Delzenne N."/>
            <person name="Muccioli G."/>
            <person name="Collet J.F."/>
            <person name="Cani P.D."/>
        </authorList>
    </citation>
    <scope>NUCLEOTIDE SEQUENCE [LARGE SCALE GENOMIC DNA]</scope>
    <source>
        <strain evidence="11">J115</strain>
    </source>
</reference>
<dbReference type="InterPro" id="IPR024989">
    <property type="entry name" value="MFS_assoc_dom"/>
</dbReference>
<organism evidence="10 11">
    <name type="scientific">Dysosmobacter welbionis</name>
    <dbReference type="NCBI Taxonomy" id="2093857"/>
    <lineage>
        <taxon>Bacteria</taxon>
        <taxon>Bacillati</taxon>
        <taxon>Bacillota</taxon>
        <taxon>Clostridia</taxon>
        <taxon>Eubacteriales</taxon>
        <taxon>Oscillospiraceae</taxon>
        <taxon>Dysosmobacter</taxon>
    </lineage>
</organism>
<gene>
    <name evidence="10" type="ORF">EIO64_10660</name>
</gene>
<evidence type="ECO:0000256" key="1">
    <source>
        <dbReference type="ARBA" id="ARBA00004429"/>
    </source>
</evidence>
<dbReference type="PANTHER" id="PTHR23522:SF10">
    <property type="entry name" value="3-PHENYLPROPIONIC ACID TRANSPORTER-RELATED"/>
    <property type="match status" value="1"/>
</dbReference>
<evidence type="ECO:0000256" key="6">
    <source>
        <dbReference type="ARBA" id="ARBA00022989"/>
    </source>
</evidence>
<feature type="transmembrane region" description="Helical" evidence="8">
    <location>
        <begin position="369"/>
        <end position="389"/>
    </location>
</feature>
<feature type="domain" description="Major facilitator superfamily (MFS) profile" evidence="9">
    <location>
        <begin position="176"/>
        <end position="394"/>
    </location>
</feature>
<feature type="transmembrane region" description="Helical" evidence="8">
    <location>
        <begin position="46"/>
        <end position="67"/>
    </location>
</feature>
<evidence type="ECO:0000256" key="7">
    <source>
        <dbReference type="ARBA" id="ARBA00023136"/>
    </source>
</evidence>
<keyword evidence="11" id="KW-1185">Reference proteome</keyword>
<evidence type="ECO:0000256" key="5">
    <source>
        <dbReference type="ARBA" id="ARBA00022692"/>
    </source>
</evidence>
<evidence type="ECO:0000259" key="9">
    <source>
        <dbReference type="PROSITE" id="PS50850"/>
    </source>
</evidence>
<dbReference type="Gene3D" id="1.20.1250.20">
    <property type="entry name" value="MFS general substrate transporter like domains"/>
    <property type="match status" value="2"/>
</dbReference>
<evidence type="ECO:0000313" key="10">
    <source>
        <dbReference type="EMBL" id="QCI59627.1"/>
    </source>
</evidence>
<dbReference type="PANTHER" id="PTHR23522">
    <property type="entry name" value="BLL5896 PROTEIN"/>
    <property type="match status" value="1"/>
</dbReference>
<dbReference type="InterPro" id="IPR036259">
    <property type="entry name" value="MFS_trans_sf"/>
</dbReference>
<comment type="subcellular location">
    <subcellularLocation>
        <location evidence="1">Cell inner membrane</location>
        <topology evidence="1">Multi-pass membrane protein</topology>
    </subcellularLocation>
</comment>
<feature type="transmembrane region" description="Helical" evidence="8">
    <location>
        <begin position="216"/>
        <end position="238"/>
    </location>
</feature>
<dbReference type="RefSeq" id="WP_021750991.1">
    <property type="nucleotide sequence ID" value="NZ_CAUWCU010000007.1"/>
</dbReference>
<feature type="transmembrane region" description="Helical" evidence="8">
    <location>
        <begin position="250"/>
        <end position="273"/>
    </location>
</feature>
<evidence type="ECO:0000256" key="4">
    <source>
        <dbReference type="ARBA" id="ARBA00022519"/>
    </source>
</evidence>
<name>A0A4D7AZC0_9FIRM</name>
<proteinExistence type="predicted"/>
<dbReference type="GO" id="GO:0022857">
    <property type="term" value="F:transmembrane transporter activity"/>
    <property type="evidence" value="ECO:0007669"/>
    <property type="project" value="InterPro"/>
</dbReference>
<dbReference type="GO" id="GO:0005886">
    <property type="term" value="C:plasma membrane"/>
    <property type="evidence" value="ECO:0007669"/>
    <property type="project" value="UniProtKB-SubCell"/>
</dbReference>
<evidence type="ECO:0000256" key="8">
    <source>
        <dbReference type="SAM" id="Phobius"/>
    </source>
</evidence>
<dbReference type="PROSITE" id="PS50850">
    <property type="entry name" value="MFS"/>
    <property type="match status" value="1"/>
</dbReference>
<feature type="transmembrane region" description="Helical" evidence="8">
    <location>
        <begin position="79"/>
        <end position="95"/>
    </location>
</feature>
<dbReference type="EMBL" id="CP034413">
    <property type="protein sequence ID" value="QCI59627.1"/>
    <property type="molecule type" value="Genomic_DNA"/>
</dbReference>
<evidence type="ECO:0000313" key="11">
    <source>
        <dbReference type="Proteomes" id="UP000298642"/>
    </source>
</evidence>
<feature type="transmembrane region" description="Helical" evidence="8">
    <location>
        <begin position="12"/>
        <end position="31"/>
    </location>
</feature>
<feature type="transmembrane region" description="Helical" evidence="8">
    <location>
        <begin position="343"/>
        <end position="363"/>
    </location>
</feature>
<keyword evidence="5 8" id="KW-0812">Transmembrane</keyword>
<keyword evidence="2" id="KW-0813">Transport</keyword>
<dbReference type="InterPro" id="IPR020846">
    <property type="entry name" value="MFS_dom"/>
</dbReference>